<name>A0A855X3R1_9BACT</name>
<evidence type="ECO:0000313" key="1">
    <source>
        <dbReference type="EMBL" id="PWB69051.1"/>
    </source>
</evidence>
<reference evidence="1 2" key="1">
    <citation type="journal article" date="2018" name="ISME J.">
        <title>A methanotrophic archaeon couples anaerobic oxidation of methane to Fe(III) reduction.</title>
        <authorList>
            <person name="Cai C."/>
            <person name="Leu A.O."/>
            <person name="Xie G.J."/>
            <person name="Guo J."/>
            <person name="Feng Y."/>
            <person name="Zhao J.X."/>
            <person name="Tyson G.W."/>
            <person name="Yuan Z."/>
            <person name="Hu S."/>
        </authorList>
    </citation>
    <scope>NUCLEOTIDE SEQUENCE [LARGE SCALE GENOMIC DNA]</scope>
    <source>
        <strain evidence="1">FeB_12</strain>
    </source>
</reference>
<comment type="caution">
    <text evidence="1">The sequence shown here is derived from an EMBL/GenBank/DDBJ whole genome shotgun (WGS) entry which is preliminary data.</text>
</comment>
<evidence type="ECO:0000313" key="2">
    <source>
        <dbReference type="Proteomes" id="UP000250918"/>
    </source>
</evidence>
<proteinExistence type="predicted"/>
<sequence length="194" mass="20153">LPTSSQTNYAGFDAARKLVYVRDNGNTMACALAFLSSGTPRNLRSINNPAVVWDGFTVSEAYGQLNETSNTSGATPDDWSALLTFGQNTLNPNDTVKYRTAFLYSTAGSAGLSTILGQINPTTCCVGTTGNVNMSGIVDLADLSSLVSYLTGGGYVLPCVPEANVNNAGIVDLADLSALVSYLTGGGYVLPNCL</sequence>
<dbReference type="InterPro" id="IPR036439">
    <property type="entry name" value="Dockerin_dom_sf"/>
</dbReference>
<accession>A0A855X3R1</accession>
<dbReference type="Proteomes" id="UP000250918">
    <property type="component" value="Unassembled WGS sequence"/>
</dbReference>
<dbReference type="SUPFAM" id="SSF63446">
    <property type="entry name" value="Type I dockerin domain"/>
    <property type="match status" value="1"/>
</dbReference>
<evidence type="ECO:0008006" key="3">
    <source>
        <dbReference type="Google" id="ProtNLM"/>
    </source>
</evidence>
<organism evidence="1 2">
    <name type="scientific">candidate division GN15 bacterium</name>
    <dbReference type="NCBI Taxonomy" id="2072418"/>
    <lineage>
        <taxon>Bacteria</taxon>
        <taxon>candidate division GN15</taxon>
    </lineage>
</organism>
<dbReference type="AlphaFoldDB" id="A0A855X3R1"/>
<gene>
    <name evidence="1" type="ORF">C3F09_10625</name>
</gene>
<feature type="non-terminal residue" evidence="1">
    <location>
        <position position="1"/>
    </location>
</feature>
<dbReference type="GO" id="GO:0000272">
    <property type="term" value="P:polysaccharide catabolic process"/>
    <property type="evidence" value="ECO:0007669"/>
    <property type="project" value="InterPro"/>
</dbReference>
<protein>
    <recommendedName>
        <fullName evidence="3">Dockerin domain-containing protein</fullName>
    </recommendedName>
</protein>
<dbReference type="Gene3D" id="1.10.1330.10">
    <property type="entry name" value="Dockerin domain"/>
    <property type="match status" value="1"/>
</dbReference>
<dbReference type="EMBL" id="PQAP01000180">
    <property type="protein sequence ID" value="PWB69051.1"/>
    <property type="molecule type" value="Genomic_DNA"/>
</dbReference>